<feature type="signal peptide" evidence="4">
    <location>
        <begin position="1"/>
        <end position="25"/>
    </location>
</feature>
<evidence type="ECO:0000313" key="7">
    <source>
        <dbReference type="Proteomes" id="UP001555786"/>
    </source>
</evidence>
<sequence length="369" mass="38344">MLRRNVLMAAAGLAALALAPAMARADAFVDEAKAVVAKAAARADKWDGPTSGPKAAARKTVVYVAGDMRNGGILGVAQGVKEAAGVIGWTYREIDGQGTVSGQAAALSQAVALKPDAIIVGGSDAVEQKAALEDAAKQGITIVGWHSGPKPGPLDGTPVFANVTTDAMEVAKVAAMKAIADSDGKAGVVIFADSTYAIAIAKGRAMEEVIKKCQGCAVLSFQDTPLSDVSTRIPQLTTTLLQQQGAKWTHSLAINDLYYDFMPPSLAAAGIAGDGDPQNISAGDGSEAAYQRIRAKDHQAATVPEPLAMQGWQLVDELNRAFAGEKWSGYVPGVHLVTPDNIGFDGGPKNVFDPDNGYRDAYKKIWGVN</sequence>
<comment type="subcellular location">
    <subcellularLocation>
        <location evidence="1">Cell envelope</location>
    </subcellularLocation>
</comment>
<dbReference type="Pfam" id="PF13407">
    <property type="entry name" value="Peripla_BP_4"/>
    <property type="match status" value="1"/>
</dbReference>
<evidence type="ECO:0000256" key="2">
    <source>
        <dbReference type="ARBA" id="ARBA00007639"/>
    </source>
</evidence>
<dbReference type="InterPro" id="IPR025997">
    <property type="entry name" value="SBP_2_dom"/>
</dbReference>
<proteinExistence type="inferred from homology"/>
<dbReference type="InterPro" id="IPR028082">
    <property type="entry name" value="Peripla_BP_I"/>
</dbReference>
<comment type="caution">
    <text evidence="6">The sequence shown here is derived from an EMBL/GenBank/DDBJ whole genome shotgun (WGS) entry which is preliminary data.</text>
</comment>
<evidence type="ECO:0000256" key="4">
    <source>
        <dbReference type="SAM" id="SignalP"/>
    </source>
</evidence>
<accession>A0ABV3PNQ3</accession>
<evidence type="ECO:0000256" key="1">
    <source>
        <dbReference type="ARBA" id="ARBA00004196"/>
    </source>
</evidence>
<dbReference type="PANTHER" id="PTHR46847:SF1">
    <property type="entry name" value="D-ALLOSE-BINDING PERIPLASMIC PROTEIN-RELATED"/>
    <property type="match status" value="1"/>
</dbReference>
<dbReference type="Proteomes" id="UP001555786">
    <property type="component" value="Unassembled WGS sequence"/>
</dbReference>
<keyword evidence="7" id="KW-1185">Reference proteome</keyword>
<evidence type="ECO:0000313" key="6">
    <source>
        <dbReference type="EMBL" id="MEW9307276.1"/>
    </source>
</evidence>
<protein>
    <submittedName>
        <fullName evidence="6">Substrate-binding domain-containing protein</fullName>
    </submittedName>
</protein>
<dbReference type="SUPFAM" id="SSF53822">
    <property type="entry name" value="Periplasmic binding protein-like I"/>
    <property type="match status" value="1"/>
</dbReference>
<feature type="domain" description="Periplasmic binding protein" evidence="5">
    <location>
        <begin position="73"/>
        <end position="326"/>
    </location>
</feature>
<dbReference type="PANTHER" id="PTHR46847">
    <property type="entry name" value="D-ALLOSE-BINDING PERIPLASMIC PROTEIN-RELATED"/>
    <property type="match status" value="1"/>
</dbReference>
<gene>
    <name evidence="6" type="ORF">ABXS05_17120</name>
</gene>
<dbReference type="EMBL" id="JBFNQD010000005">
    <property type="protein sequence ID" value="MEW9307276.1"/>
    <property type="molecule type" value="Genomic_DNA"/>
</dbReference>
<organism evidence="6 7">
    <name type="scientific">Labrys neptuniae</name>
    <dbReference type="NCBI Taxonomy" id="376174"/>
    <lineage>
        <taxon>Bacteria</taxon>
        <taxon>Pseudomonadati</taxon>
        <taxon>Pseudomonadota</taxon>
        <taxon>Alphaproteobacteria</taxon>
        <taxon>Hyphomicrobiales</taxon>
        <taxon>Xanthobacteraceae</taxon>
        <taxon>Labrys</taxon>
    </lineage>
</organism>
<dbReference type="Gene3D" id="3.40.50.2300">
    <property type="match status" value="2"/>
</dbReference>
<name>A0ABV3PNQ3_9HYPH</name>
<reference evidence="6 7" key="1">
    <citation type="submission" date="2024-07" db="EMBL/GenBank/DDBJ databases">
        <title>Description of Labrys sedimenti sp. nov., isolated from a diclofenac-degrading enrichment culture.</title>
        <authorList>
            <person name="Tancsics A."/>
            <person name="Csepanyi A."/>
        </authorList>
    </citation>
    <scope>NUCLEOTIDE SEQUENCE [LARGE SCALE GENOMIC DNA]</scope>
    <source>
        <strain evidence="6 7">LMG 23578</strain>
    </source>
</reference>
<dbReference type="RefSeq" id="WP_367624766.1">
    <property type="nucleotide sequence ID" value="NZ_JBFNQD010000005.1"/>
</dbReference>
<evidence type="ECO:0000256" key="3">
    <source>
        <dbReference type="ARBA" id="ARBA00022729"/>
    </source>
</evidence>
<comment type="similarity">
    <text evidence="2">Belongs to the bacterial solute-binding protein 2 family.</text>
</comment>
<evidence type="ECO:0000259" key="5">
    <source>
        <dbReference type="Pfam" id="PF13407"/>
    </source>
</evidence>
<feature type="chain" id="PRO_5047183414" evidence="4">
    <location>
        <begin position="26"/>
        <end position="369"/>
    </location>
</feature>
<keyword evidence="3 4" id="KW-0732">Signal</keyword>